<dbReference type="PROSITE" id="PS50977">
    <property type="entry name" value="HTH_TETR_2"/>
    <property type="match status" value="1"/>
</dbReference>
<keyword evidence="6" id="KW-1185">Reference proteome</keyword>
<keyword evidence="1 2" id="KW-0238">DNA-binding</keyword>
<dbReference type="Pfam" id="PF00440">
    <property type="entry name" value="TetR_N"/>
    <property type="match status" value="1"/>
</dbReference>
<dbReference type="InterPro" id="IPR050109">
    <property type="entry name" value="HTH-type_TetR-like_transc_reg"/>
</dbReference>
<evidence type="ECO:0000256" key="3">
    <source>
        <dbReference type="SAM" id="MobiDB-lite"/>
    </source>
</evidence>
<dbReference type="PANTHER" id="PTHR30055:SF187">
    <property type="entry name" value="TRANSCRIPTIONAL REGULATORY PROTEIN"/>
    <property type="match status" value="1"/>
</dbReference>
<reference evidence="6" key="1">
    <citation type="journal article" date="2019" name="Int. J. Syst. Evol. Microbiol.">
        <title>The Global Catalogue of Microorganisms (GCM) 10K type strain sequencing project: providing services to taxonomists for standard genome sequencing and annotation.</title>
        <authorList>
            <consortium name="The Broad Institute Genomics Platform"/>
            <consortium name="The Broad Institute Genome Sequencing Center for Infectious Disease"/>
            <person name="Wu L."/>
            <person name="Ma J."/>
        </authorList>
    </citation>
    <scope>NUCLEOTIDE SEQUENCE [LARGE SCALE GENOMIC DNA]</scope>
    <source>
        <strain evidence="6">JCM 17938</strain>
    </source>
</reference>
<dbReference type="Proteomes" id="UP001500212">
    <property type="component" value="Unassembled WGS sequence"/>
</dbReference>
<evidence type="ECO:0000256" key="2">
    <source>
        <dbReference type="PROSITE-ProRule" id="PRU00335"/>
    </source>
</evidence>
<evidence type="ECO:0000256" key="1">
    <source>
        <dbReference type="ARBA" id="ARBA00023125"/>
    </source>
</evidence>
<evidence type="ECO:0000313" key="6">
    <source>
        <dbReference type="Proteomes" id="UP001500212"/>
    </source>
</evidence>
<protein>
    <submittedName>
        <fullName evidence="5">TetR/AcrR family transcriptional regulator</fullName>
    </submittedName>
</protein>
<dbReference type="InterPro" id="IPR009057">
    <property type="entry name" value="Homeodomain-like_sf"/>
</dbReference>
<dbReference type="RefSeq" id="WP_345349473.1">
    <property type="nucleotide sequence ID" value="NZ_BAABHJ010000002.1"/>
</dbReference>
<feature type="DNA-binding region" description="H-T-H motif" evidence="2">
    <location>
        <begin position="49"/>
        <end position="68"/>
    </location>
</feature>
<comment type="caution">
    <text evidence="5">The sequence shown here is derived from an EMBL/GenBank/DDBJ whole genome shotgun (WGS) entry which is preliminary data.</text>
</comment>
<name>A0ABP8TDZ6_9ACTN</name>
<dbReference type="SUPFAM" id="SSF46689">
    <property type="entry name" value="Homeodomain-like"/>
    <property type="match status" value="1"/>
</dbReference>
<dbReference type="Gene3D" id="1.10.357.10">
    <property type="entry name" value="Tetracycline Repressor, domain 2"/>
    <property type="match status" value="1"/>
</dbReference>
<gene>
    <name evidence="5" type="ORF">GCM10023195_11910</name>
</gene>
<sequence>MTTVRRLRAQAGVPAASETTASDDPGGFRRRLLDGLAASIVEKGYRNTTVADVVRRARTSRRTFYEHFADKEECFIALLTAANAEMIRQISAAVDQTAPWPTQVRQAVETWIACAESEPAIMLSWIRDVPSLGDAARRLQREVMEAFITVIQTFCDTEEWRAAGAGPASRQVVVMLLGGLRELTATTVEDGGRIGDITEVAVRSSIALLAPRTSV</sequence>
<feature type="domain" description="HTH tetR-type" evidence="4">
    <location>
        <begin position="26"/>
        <end position="86"/>
    </location>
</feature>
<accession>A0ABP8TDZ6</accession>
<proteinExistence type="predicted"/>
<organism evidence="5 6">
    <name type="scientific">Actinoallomurus liliacearum</name>
    <dbReference type="NCBI Taxonomy" id="1080073"/>
    <lineage>
        <taxon>Bacteria</taxon>
        <taxon>Bacillati</taxon>
        <taxon>Actinomycetota</taxon>
        <taxon>Actinomycetes</taxon>
        <taxon>Streptosporangiales</taxon>
        <taxon>Thermomonosporaceae</taxon>
        <taxon>Actinoallomurus</taxon>
    </lineage>
</organism>
<dbReference type="PANTHER" id="PTHR30055">
    <property type="entry name" value="HTH-TYPE TRANSCRIPTIONAL REGULATOR RUTR"/>
    <property type="match status" value="1"/>
</dbReference>
<feature type="region of interest" description="Disordered" evidence="3">
    <location>
        <begin position="1"/>
        <end position="26"/>
    </location>
</feature>
<evidence type="ECO:0000313" key="5">
    <source>
        <dbReference type="EMBL" id="GAA4603579.1"/>
    </source>
</evidence>
<dbReference type="InterPro" id="IPR001647">
    <property type="entry name" value="HTH_TetR"/>
</dbReference>
<dbReference type="EMBL" id="BAABHJ010000002">
    <property type="protein sequence ID" value="GAA4603579.1"/>
    <property type="molecule type" value="Genomic_DNA"/>
</dbReference>
<evidence type="ECO:0000259" key="4">
    <source>
        <dbReference type="PROSITE" id="PS50977"/>
    </source>
</evidence>